<keyword evidence="5" id="KW-0547">Nucleotide-binding</keyword>
<dbReference type="PANTHER" id="PTHR24421">
    <property type="entry name" value="NITRATE/NITRITE SENSOR PROTEIN NARX-RELATED"/>
    <property type="match status" value="1"/>
</dbReference>
<accession>A0A271IU06</accession>
<dbReference type="Gene3D" id="1.20.5.1930">
    <property type="match status" value="1"/>
</dbReference>
<dbReference type="Pfam" id="PF07730">
    <property type="entry name" value="HisKA_3"/>
    <property type="match status" value="1"/>
</dbReference>
<keyword evidence="4" id="KW-0808">Transferase</keyword>
<keyword evidence="8" id="KW-0902">Two-component regulatory system</keyword>
<dbReference type="PANTHER" id="PTHR24421:SF10">
    <property type="entry name" value="NITRATE_NITRITE SENSOR PROTEIN NARQ"/>
    <property type="match status" value="1"/>
</dbReference>
<evidence type="ECO:0000256" key="6">
    <source>
        <dbReference type="ARBA" id="ARBA00022777"/>
    </source>
</evidence>
<keyword evidence="9" id="KW-1133">Transmembrane helix</keyword>
<evidence type="ECO:0000256" key="2">
    <source>
        <dbReference type="ARBA" id="ARBA00012438"/>
    </source>
</evidence>
<keyword evidence="6" id="KW-0418">Kinase</keyword>
<dbReference type="Gene3D" id="3.30.565.10">
    <property type="entry name" value="Histidine kinase-like ATPase, C-terminal domain"/>
    <property type="match status" value="1"/>
</dbReference>
<protein>
    <recommendedName>
        <fullName evidence="2">histidine kinase</fullName>
        <ecNumber evidence="2">2.7.13.3</ecNumber>
    </recommendedName>
</protein>
<reference evidence="11 12" key="1">
    <citation type="submission" date="2016-11" db="EMBL/GenBank/DDBJ databases">
        <title>Study of marine rhodopsin-containing bacteria.</title>
        <authorList>
            <person name="Yoshizawa S."/>
            <person name="Kumagai Y."/>
            <person name="Kogure K."/>
        </authorList>
    </citation>
    <scope>NUCLEOTIDE SEQUENCE [LARGE SCALE GENOMIC DNA]</scope>
    <source>
        <strain evidence="11 12">SAORIC-28</strain>
    </source>
</reference>
<evidence type="ECO:0000313" key="11">
    <source>
        <dbReference type="EMBL" id="PAP74215.1"/>
    </source>
</evidence>
<dbReference type="GO" id="GO:0046983">
    <property type="term" value="F:protein dimerization activity"/>
    <property type="evidence" value="ECO:0007669"/>
    <property type="project" value="InterPro"/>
</dbReference>
<keyword evidence="9" id="KW-0472">Membrane</keyword>
<dbReference type="Proteomes" id="UP000216339">
    <property type="component" value="Unassembled WGS sequence"/>
</dbReference>
<dbReference type="CDD" id="cd16917">
    <property type="entry name" value="HATPase_UhpB-NarQ-NarX-like"/>
    <property type="match status" value="1"/>
</dbReference>
<dbReference type="GO" id="GO:0016020">
    <property type="term" value="C:membrane"/>
    <property type="evidence" value="ECO:0007669"/>
    <property type="project" value="InterPro"/>
</dbReference>
<proteinExistence type="predicted"/>
<comment type="caution">
    <text evidence="11">The sequence shown here is derived from an EMBL/GenBank/DDBJ whole genome shotgun (WGS) entry which is preliminary data.</text>
</comment>
<evidence type="ECO:0000256" key="3">
    <source>
        <dbReference type="ARBA" id="ARBA00022553"/>
    </source>
</evidence>
<comment type="catalytic activity">
    <reaction evidence="1">
        <text>ATP + protein L-histidine = ADP + protein N-phospho-L-histidine.</text>
        <dbReference type="EC" id="2.7.13.3"/>
    </reaction>
</comment>
<keyword evidence="9" id="KW-0812">Transmembrane</keyword>
<dbReference type="InterPro" id="IPR003594">
    <property type="entry name" value="HATPase_dom"/>
</dbReference>
<dbReference type="SUPFAM" id="SSF55874">
    <property type="entry name" value="ATPase domain of HSP90 chaperone/DNA topoisomerase II/histidine kinase"/>
    <property type="match status" value="1"/>
</dbReference>
<sequence>MPPTAPLVLALAVLQSVALPPRTEAVLYEDTLVVDSVGLGDGPSAWPYRLERTAPLGDTWVRLDDPFGGTYFAPSTMLAALAEQAVAYAEGRDAKSVLFLPRALTFSAVAFVVVGLVAAGALPFVLYRRRYRHERARREAAEAARRHLAEGREAERLRTAQDLHDGPVQDLHALRMGLALLARTADDGQRVAIAEASAEARRVVDELRHVAEDLRPPTLGPFGLAAALRAFARRFAERHPGVDVALDLDDDGQALAEPVRLALFRIAQEAMTNAAKHAGPAQISVTLRLNGERPPKTALLEVADDGAGYAVPVDLAVPTEPGHYGLVGMAERADAVGAALAVESRPGAGTRVRATVPVGTVPLS</sequence>
<dbReference type="EMBL" id="MQWD01000010">
    <property type="protein sequence ID" value="PAP74215.1"/>
    <property type="molecule type" value="Genomic_DNA"/>
</dbReference>
<keyword evidence="12" id="KW-1185">Reference proteome</keyword>
<keyword evidence="7" id="KW-0067">ATP-binding</keyword>
<dbReference type="EC" id="2.7.13.3" evidence="2"/>
<gene>
    <name evidence="11" type="ORF">BSZ37_21375</name>
</gene>
<evidence type="ECO:0000313" key="12">
    <source>
        <dbReference type="Proteomes" id="UP000216339"/>
    </source>
</evidence>
<organism evidence="11 12">
    <name type="scientific">Rubrivirga marina</name>
    <dbReference type="NCBI Taxonomy" id="1196024"/>
    <lineage>
        <taxon>Bacteria</taxon>
        <taxon>Pseudomonadati</taxon>
        <taxon>Rhodothermota</taxon>
        <taxon>Rhodothermia</taxon>
        <taxon>Rhodothermales</taxon>
        <taxon>Rubricoccaceae</taxon>
        <taxon>Rubrivirga</taxon>
    </lineage>
</organism>
<dbReference type="AlphaFoldDB" id="A0A271IU06"/>
<dbReference type="InterPro" id="IPR036890">
    <property type="entry name" value="HATPase_C_sf"/>
</dbReference>
<feature type="transmembrane region" description="Helical" evidence="9">
    <location>
        <begin position="103"/>
        <end position="127"/>
    </location>
</feature>
<dbReference type="InterPro" id="IPR011712">
    <property type="entry name" value="Sig_transdc_His_kin_sub3_dim/P"/>
</dbReference>
<dbReference type="RefSeq" id="WP_095512692.1">
    <property type="nucleotide sequence ID" value="NZ_MQWD01000010.1"/>
</dbReference>
<dbReference type="InterPro" id="IPR050482">
    <property type="entry name" value="Sensor_HK_TwoCompSys"/>
</dbReference>
<evidence type="ECO:0000256" key="7">
    <source>
        <dbReference type="ARBA" id="ARBA00022840"/>
    </source>
</evidence>
<evidence type="ECO:0000256" key="4">
    <source>
        <dbReference type="ARBA" id="ARBA00022679"/>
    </source>
</evidence>
<name>A0A271IU06_9BACT</name>
<keyword evidence="3" id="KW-0597">Phosphoprotein</keyword>
<dbReference type="Pfam" id="PF02518">
    <property type="entry name" value="HATPase_c"/>
    <property type="match status" value="1"/>
</dbReference>
<evidence type="ECO:0000256" key="8">
    <source>
        <dbReference type="ARBA" id="ARBA00023012"/>
    </source>
</evidence>
<evidence type="ECO:0000259" key="10">
    <source>
        <dbReference type="SMART" id="SM00387"/>
    </source>
</evidence>
<evidence type="ECO:0000256" key="9">
    <source>
        <dbReference type="SAM" id="Phobius"/>
    </source>
</evidence>
<dbReference type="GO" id="GO:0005524">
    <property type="term" value="F:ATP binding"/>
    <property type="evidence" value="ECO:0007669"/>
    <property type="project" value="UniProtKB-KW"/>
</dbReference>
<dbReference type="OrthoDB" id="9760839at2"/>
<dbReference type="GO" id="GO:0000155">
    <property type="term" value="F:phosphorelay sensor kinase activity"/>
    <property type="evidence" value="ECO:0007669"/>
    <property type="project" value="InterPro"/>
</dbReference>
<evidence type="ECO:0000256" key="1">
    <source>
        <dbReference type="ARBA" id="ARBA00000085"/>
    </source>
</evidence>
<dbReference type="SMART" id="SM00387">
    <property type="entry name" value="HATPase_c"/>
    <property type="match status" value="1"/>
</dbReference>
<feature type="domain" description="Histidine kinase/HSP90-like ATPase" evidence="10">
    <location>
        <begin position="258"/>
        <end position="360"/>
    </location>
</feature>
<evidence type="ECO:0000256" key="5">
    <source>
        <dbReference type="ARBA" id="ARBA00022741"/>
    </source>
</evidence>